<reference evidence="2 3" key="1">
    <citation type="journal article" date="2014" name="Int. J. Syst. Evol. Microbiol.">
        <title>Complete genome sequence of Corynebacterium casei LMG S-19264T (=DSM 44701T), isolated from a smear-ripened cheese.</title>
        <authorList>
            <consortium name="US DOE Joint Genome Institute (JGI-PGF)"/>
            <person name="Walter F."/>
            <person name="Albersmeier A."/>
            <person name="Kalinowski J."/>
            <person name="Ruckert C."/>
        </authorList>
    </citation>
    <scope>NUCLEOTIDE SEQUENCE [LARGE SCALE GENOMIC DNA]</scope>
    <source>
        <strain evidence="2 3">CGMCC 4.7215</strain>
    </source>
</reference>
<dbReference type="Pfam" id="PF09826">
    <property type="entry name" value="Beta_propel"/>
    <property type="match status" value="1"/>
</dbReference>
<dbReference type="AlphaFoldDB" id="A0ABD5X8N7"/>
<feature type="region of interest" description="Disordered" evidence="1">
    <location>
        <begin position="104"/>
        <end position="136"/>
    </location>
</feature>
<sequence length="661" mass="72506">MVTKPNAAVMGVIVTALLGVALLGGVVGLLDAPETTDDSNDQLAPRGPTGPSSALAGADDEPVVETFESADEFETYFDAAQKPGWLGWTSFVTGQPTIEIEETTTTADSAGDTDGGDGLDAASGSKTETSRHSETNVQEAALDEPAMLKTDGDSVYYGGHRFQRTAYETTVLDIDDPAKPELAATIPAAGEMLLIEETDTLVIFEDDRLWGYDVTDPTEPEQRWTERMGADLQTARLYNGSLYLVLVDRPDDENPCPIEPYGDSSVECTDIYRPDSQADADAVYTAARVDPATGIIENETSVVGSARDSATYVSENALYLSYTRSTSRFDVMTNYLTGPGSEKVDDSVVEEIERLQSLNISKRAKQTELNVILDEWKDSLEGDEHMSAEEVLTEGLREYAETRKRNLTTTGIVSIGLDNLTVTATGEVPGFPLNQWSMDEHENHLRIATTIPSDYGAESENDVYVLDSELSTTGSVQGLGDTERIYSVRFEGDEGYVVTFRQIDPFYTLDLSDPSDPIMEGKLKIPGVSHYLHPLEDEGDLVLGVGEEDGSVKLSTFDVSDRSDPVEKDVRILDNERFSEANQNHRAFLQDERHGVFFLPASEHSYVFSYENGTLEEKARVNIGPGARAMYVDDYLYVFGSDSVVVLDETTWEVHTRLDLE</sequence>
<comment type="caution">
    <text evidence="2">The sequence shown here is derived from an EMBL/GenBank/DDBJ whole genome shotgun (WGS) entry which is preliminary data.</text>
</comment>
<organism evidence="2 3">
    <name type="scientific">Halovenus rubra</name>
    <dbReference type="NCBI Taxonomy" id="869890"/>
    <lineage>
        <taxon>Archaea</taxon>
        <taxon>Methanobacteriati</taxon>
        <taxon>Methanobacteriota</taxon>
        <taxon>Stenosarchaea group</taxon>
        <taxon>Halobacteria</taxon>
        <taxon>Halobacteriales</taxon>
        <taxon>Haloarculaceae</taxon>
        <taxon>Halovenus</taxon>
    </lineage>
</organism>
<name>A0ABD5X8N7_9EURY</name>
<feature type="region of interest" description="Disordered" evidence="1">
    <location>
        <begin position="34"/>
        <end position="60"/>
    </location>
</feature>
<evidence type="ECO:0000313" key="3">
    <source>
        <dbReference type="Proteomes" id="UP001596414"/>
    </source>
</evidence>
<dbReference type="EMBL" id="JBHSZQ010000051">
    <property type="protein sequence ID" value="MFC7127613.1"/>
    <property type="molecule type" value="Genomic_DNA"/>
</dbReference>
<accession>A0ABD5X8N7</accession>
<gene>
    <name evidence="2" type="ORF">ACFQJ7_16590</name>
</gene>
<proteinExistence type="predicted"/>
<dbReference type="PIRSF" id="PIRSF006425">
    <property type="entry name" value="UCP006425_WD40"/>
    <property type="match status" value="1"/>
</dbReference>
<evidence type="ECO:0000256" key="1">
    <source>
        <dbReference type="SAM" id="MobiDB-lite"/>
    </source>
</evidence>
<dbReference type="Proteomes" id="UP001596414">
    <property type="component" value="Unassembled WGS sequence"/>
</dbReference>
<dbReference type="InterPro" id="IPR019198">
    <property type="entry name" value="Beta_propeller_containing"/>
</dbReference>
<evidence type="ECO:0000313" key="2">
    <source>
        <dbReference type="EMBL" id="MFC7127613.1"/>
    </source>
</evidence>
<protein>
    <submittedName>
        <fullName evidence="2">Beta-propeller domain-containing protein</fullName>
    </submittedName>
</protein>
<dbReference type="RefSeq" id="WP_267635677.1">
    <property type="nucleotide sequence ID" value="NZ_JAODIY010000001.1"/>
</dbReference>
<dbReference type="InterPro" id="IPR014441">
    <property type="entry name" value="UCP006425_b-propeller"/>
</dbReference>